<comment type="similarity">
    <text evidence="7">Belongs to the binding-protein-dependent transport system permease family.</text>
</comment>
<keyword evidence="2 7" id="KW-0813">Transport</keyword>
<feature type="transmembrane region" description="Helical" evidence="7">
    <location>
        <begin position="217"/>
        <end position="239"/>
    </location>
</feature>
<feature type="transmembrane region" description="Helical" evidence="7">
    <location>
        <begin position="119"/>
        <end position="139"/>
    </location>
</feature>
<evidence type="ECO:0000259" key="8">
    <source>
        <dbReference type="PROSITE" id="PS50928"/>
    </source>
</evidence>
<dbReference type="Pfam" id="PF00528">
    <property type="entry name" value="BPD_transp_1"/>
    <property type="match status" value="1"/>
</dbReference>
<keyword evidence="5 7" id="KW-1133">Transmembrane helix</keyword>
<evidence type="ECO:0000256" key="2">
    <source>
        <dbReference type="ARBA" id="ARBA00022448"/>
    </source>
</evidence>
<organism evidence="9 10">
    <name type="scientific">Massilicoli timonensis</name>
    <dbReference type="NCBI Taxonomy" id="2015901"/>
    <lineage>
        <taxon>Bacteria</taxon>
        <taxon>Bacillati</taxon>
        <taxon>Bacillota</taxon>
        <taxon>Erysipelotrichia</taxon>
        <taxon>Erysipelotrichales</taxon>
        <taxon>Erysipelotrichaceae</taxon>
        <taxon>Massilicoli</taxon>
    </lineage>
</organism>
<proteinExistence type="inferred from homology"/>
<dbReference type="InterPro" id="IPR035906">
    <property type="entry name" value="MetI-like_sf"/>
</dbReference>
<sequence length="244" mass="28080">MRKSDYRKLGGIVILLVLWWLLAYALNRHFLFPSPFAVGKVMLCQLQNTAFYQAIIMTLSRCVIGFVISYGTALVLALVTGHMKWLRDYLAPLITLLKSVPNISFILLILIWFNREISVMIIVFFVLFPSFYSSFTNGFDAIDQSLREVMILYPQSLWRQIVKVELPLLKPYLAASYESGIGLAFKVGVMAEILGQVPDGIGKKLQWSYLNIEMAEVFAWTIWLIILLVLLEHGLRLLWKKRKE</sequence>
<feature type="transmembrane region" description="Helical" evidence="7">
    <location>
        <begin position="51"/>
        <end position="78"/>
    </location>
</feature>
<evidence type="ECO:0000256" key="1">
    <source>
        <dbReference type="ARBA" id="ARBA00004651"/>
    </source>
</evidence>
<feature type="transmembrane region" description="Helical" evidence="7">
    <location>
        <begin position="12"/>
        <end position="31"/>
    </location>
</feature>
<keyword evidence="10" id="KW-1185">Reference proteome</keyword>
<dbReference type="Gene3D" id="1.10.3720.10">
    <property type="entry name" value="MetI-like"/>
    <property type="match status" value="1"/>
</dbReference>
<evidence type="ECO:0000256" key="3">
    <source>
        <dbReference type="ARBA" id="ARBA00022475"/>
    </source>
</evidence>
<feature type="transmembrane region" description="Helical" evidence="7">
    <location>
        <begin position="90"/>
        <end position="113"/>
    </location>
</feature>
<keyword evidence="6 7" id="KW-0472">Membrane</keyword>
<dbReference type="RefSeq" id="WP_178200155.1">
    <property type="nucleotide sequence ID" value="NZ_CANTYB010000079.1"/>
</dbReference>
<gene>
    <name evidence="9" type="ORF">NE663_00935</name>
</gene>
<evidence type="ECO:0000313" key="10">
    <source>
        <dbReference type="Proteomes" id="UP001524435"/>
    </source>
</evidence>
<dbReference type="PROSITE" id="PS50928">
    <property type="entry name" value="ABC_TM1"/>
    <property type="match status" value="1"/>
</dbReference>
<evidence type="ECO:0000256" key="6">
    <source>
        <dbReference type="ARBA" id="ARBA00023136"/>
    </source>
</evidence>
<dbReference type="InterPro" id="IPR000515">
    <property type="entry name" value="MetI-like"/>
</dbReference>
<keyword evidence="4 7" id="KW-0812">Transmembrane</keyword>
<comment type="subcellular location">
    <subcellularLocation>
        <location evidence="1 7">Cell membrane</location>
        <topology evidence="1 7">Multi-pass membrane protein</topology>
    </subcellularLocation>
</comment>
<protein>
    <submittedName>
        <fullName evidence="9">ABC transporter permease subunit</fullName>
    </submittedName>
</protein>
<dbReference type="Proteomes" id="UP001524435">
    <property type="component" value="Unassembled WGS sequence"/>
</dbReference>
<dbReference type="PANTHER" id="PTHR30151:SF0">
    <property type="entry name" value="ABC TRANSPORTER PERMEASE PROTEIN MJ0413-RELATED"/>
    <property type="match status" value="1"/>
</dbReference>
<dbReference type="PANTHER" id="PTHR30151">
    <property type="entry name" value="ALKANE SULFONATE ABC TRANSPORTER-RELATED, MEMBRANE SUBUNIT"/>
    <property type="match status" value="1"/>
</dbReference>
<accession>A0ABT1SHX3</accession>
<evidence type="ECO:0000313" key="9">
    <source>
        <dbReference type="EMBL" id="MCQ5120822.1"/>
    </source>
</evidence>
<evidence type="ECO:0000256" key="5">
    <source>
        <dbReference type="ARBA" id="ARBA00022989"/>
    </source>
</evidence>
<dbReference type="CDD" id="cd06261">
    <property type="entry name" value="TM_PBP2"/>
    <property type="match status" value="1"/>
</dbReference>
<comment type="caution">
    <text evidence="9">The sequence shown here is derived from an EMBL/GenBank/DDBJ whole genome shotgun (WGS) entry which is preliminary data.</text>
</comment>
<name>A0ABT1SHX3_9FIRM</name>
<evidence type="ECO:0000256" key="4">
    <source>
        <dbReference type="ARBA" id="ARBA00022692"/>
    </source>
</evidence>
<reference evidence="9 10" key="1">
    <citation type="submission" date="2022-06" db="EMBL/GenBank/DDBJ databases">
        <title>Isolation of gut microbiota from human fecal samples.</title>
        <authorList>
            <person name="Pamer E.G."/>
            <person name="Barat B."/>
            <person name="Waligurski E."/>
            <person name="Medina S."/>
            <person name="Paddock L."/>
            <person name="Mostad J."/>
        </authorList>
    </citation>
    <scope>NUCLEOTIDE SEQUENCE [LARGE SCALE GENOMIC DNA]</scope>
    <source>
        <strain evidence="9 10">DFI.6.1</strain>
    </source>
</reference>
<evidence type="ECO:0000256" key="7">
    <source>
        <dbReference type="RuleBase" id="RU363032"/>
    </source>
</evidence>
<dbReference type="EMBL" id="JANGCH010000001">
    <property type="protein sequence ID" value="MCQ5120822.1"/>
    <property type="molecule type" value="Genomic_DNA"/>
</dbReference>
<keyword evidence="3" id="KW-1003">Cell membrane</keyword>
<dbReference type="SUPFAM" id="SSF161098">
    <property type="entry name" value="MetI-like"/>
    <property type="match status" value="1"/>
</dbReference>
<feature type="domain" description="ABC transmembrane type-1" evidence="8">
    <location>
        <begin position="51"/>
        <end position="239"/>
    </location>
</feature>